<evidence type="ECO:0000256" key="1">
    <source>
        <dbReference type="SAM" id="MobiDB-lite"/>
    </source>
</evidence>
<keyword evidence="2" id="KW-1133">Transmembrane helix</keyword>
<keyword evidence="2" id="KW-0812">Transmembrane</keyword>
<feature type="transmembrane region" description="Helical" evidence="2">
    <location>
        <begin position="35"/>
        <end position="57"/>
    </location>
</feature>
<dbReference type="PANTHER" id="PTHR33459">
    <property type="entry name" value="DD-GDCA PROTEIN"/>
    <property type="match status" value="1"/>
</dbReference>
<gene>
    <name evidence="3" type="ORF">PCOR1329_LOCUS53745</name>
</gene>
<feature type="region of interest" description="Disordered" evidence="1">
    <location>
        <begin position="1"/>
        <end position="22"/>
    </location>
</feature>
<accession>A0ABN9V1R2</accession>
<feature type="non-terminal residue" evidence="3">
    <location>
        <position position="1"/>
    </location>
</feature>
<dbReference type="Proteomes" id="UP001189429">
    <property type="component" value="Unassembled WGS sequence"/>
</dbReference>
<organism evidence="3 4">
    <name type="scientific">Prorocentrum cordatum</name>
    <dbReference type="NCBI Taxonomy" id="2364126"/>
    <lineage>
        <taxon>Eukaryota</taxon>
        <taxon>Sar</taxon>
        <taxon>Alveolata</taxon>
        <taxon>Dinophyceae</taxon>
        <taxon>Prorocentrales</taxon>
        <taxon>Prorocentraceae</taxon>
        <taxon>Prorocentrum</taxon>
    </lineage>
</organism>
<evidence type="ECO:0000313" key="4">
    <source>
        <dbReference type="Proteomes" id="UP001189429"/>
    </source>
</evidence>
<evidence type="ECO:0000256" key="2">
    <source>
        <dbReference type="SAM" id="Phobius"/>
    </source>
</evidence>
<sequence length="251" mass="25835">PGRGQTAQSPPPGFFKAPSRHPSCPRRRWAQMAQLALMLVALVSVAPAVAAGAGGFLAQGGLAVQDGGYCSQTSDCEPSLVCASGPAYDVCQEHDPDGKQSGEFCQHTYECVYGLVCASGPHDPNGKQSGDACKHNYECVYDLVCAAGPAYDVCQEHDPNGKQSAAAAGAGGFLAHGDPAGQEGDSCSQTSDCEAGLVCASGPAYDVCQEHDPNGKQSGDACEHDYECVYGLVCAAGPAYDVCQEHDPNGK</sequence>
<name>A0ABN9V1R2_9DINO</name>
<dbReference type="InterPro" id="IPR052326">
    <property type="entry name" value="Diff-Dev_Assoc_Protein"/>
</dbReference>
<dbReference type="EMBL" id="CAUYUJ010016552">
    <property type="protein sequence ID" value="CAK0866611.1"/>
    <property type="molecule type" value="Genomic_DNA"/>
</dbReference>
<proteinExistence type="predicted"/>
<keyword evidence="4" id="KW-1185">Reference proteome</keyword>
<reference evidence="3" key="1">
    <citation type="submission" date="2023-10" db="EMBL/GenBank/DDBJ databases">
        <authorList>
            <person name="Chen Y."/>
            <person name="Shah S."/>
            <person name="Dougan E. K."/>
            <person name="Thang M."/>
            <person name="Chan C."/>
        </authorList>
    </citation>
    <scope>NUCLEOTIDE SEQUENCE [LARGE SCALE GENOMIC DNA]</scope>
</reference>
<evidence type="ECO:0008006" key="5">
    <source>
        <dbReference type="Google" id="ProtNLM"/>
    </source>
</evidence>
<protein>
    <recommendedName>
        <fullName evidence="5">Dickkopf N-terminal cysteine-rich domain-containing protein</fullName>
    </recommendedName>
</protein>
<comment type="caution">
    <text evidence="3">The sequence shown here is derived from an EMBL/GenBank/DDBJ whole genome shotgun (WGS) entry which is preliminary data.</text>
</comment>
<dbReference type="PANTHER" id="PTHR33459:SF7">
    <property type="entry name" value="DD-GDCA PROTEIN"/>
    <property type="match status" value="1"/>
</dbReference>
<evidence type="ECO:0000313" key="3">
    <source>
        <dbReference type="EMBL" id="CAK0866611.1"/>
    </source>
</evidence>
<keyword evidence="2" id="KW-0472">Membrane</keyword>